<feature type="transmembrane region" description="Helical" evidence="2">
    <location>
        <begin position="58"/>
        <end position="81"/>
    </location>
</feature>
<dbReference type="Proteomes" id="UP001430953">
    <property type="component" value="Unassembled WGS sequence"/>
</dbReference>
<evidence type="ECO:0008006" key="5">
    <source>
        <dbReference type="Google" id="ProtNLM"/>
    </source>
</evidence>
<sequence>MRTIIINSRISPAVASRSTPARNPRRASSDCNNPRSHIRSLSLLLSHPFLPKCLSLSFFHSLVISFSQLLFLFFFFFWFFVYSLSNITWAREECNFSSSFLSFLALFLSRESYTESPRAAVFYSRVASMCDVVWTV</sequence>
<keyword evidence="4" id="KW-1185">Reference proteome</keyword>
<dbReference type="AlphaFoldDB" id="A0AAW2H3D3"/>
<keyword evidence="2" id="KW-1133">Transmembrane helix</keyword>
<keyword evidence="2" id="KW-0812">Transmembrane</keyword>
<comment type="caution">
    <text evidence="3">The sequence shown here is derived from an EMBL/GenBank/DDBJ whole genome shotgun (WGS) entry which is preliminary data.</text>
</comment>
<dbReference type="EMBL" id="JADYXP020000001">
    <property type="protein sequence ID" value="KAL0134081.1"/>
    <property type="molecule type" value="Genomic_DNA"/>
</dbReference>
<feature type="region of interest" description="Disordered" evidence="1">
    <location>
        <begin position="13"/>
        <end position="33"/>
    </location>
</feature>
<evidence type="ECO:0000313" key="4">
    <source>
        <dbReference type="Proteomes" id="UP001430953"/>
    </source>
</evidence>
<organism evidence="3 4">
    <name type="scientific">Cardiocondyla obscurior</name>
    <dbReference type="NCBI Taxonomy" id="286306"/>
    <lineage>
        <taxon>Eukaryota</taxon>
        <taxon>Metazoa</taxon>
        <taxon>Ecdysozoa</taxon>
        <taxon>Arthropoda</taxon>
        <taxon>Hexapoda</taxon>
        <taxon>Insecta</taxon>
        <taxon>Pterygota</taxon>
        <taxon>Neoptera</taxon>
        <taxon>Endopterygota</taxon>
        <taxon>Hymenoptera</taxon>
        <taxon>Apocrita</taxon>
        <taxon>Aculeata</taxon>
        <taxon>Formicoidea</taxon>
        <taxon>Formicidae</taxon>
        <taxon>Myrmicinae</taxon>
        <taxon>Cardiocondyla</taxon>
    </lineage>
</organism>
<name>A0AAW2H3D3_9HYME</name>
<gene>
    <name evidence="3" type="ORF">PUN28_001153</name>
</gene>
<evidence type="ECO:0000313" key="3">
    <source>
        <dbReference type="EMBL" id="KAL0134081.1"/>
    </source>
</evidence>
<protein>
    <recommendedName>
        <fullName evidence="5">Transmembrane protein</fullName>
    </recommendedName>
</protein>
<accession>A0AAW2H3D3</accession>
<keyword evidence="2" id="KW-0472">Membrane</keyword>
<reference evidence="3 4" key="1">
    <citation type="submission" date="2023-03" db="EMBL/GenBank/DDBJ databases">
        <title>High recombination rates correlate with genetic variation in Cardiocondyla obscurior ants.</title>
        <authorList>
            <person name="Errbii M."/>
        </authorList>
    </citation>
    <scope>NUCLEOTIDE SEQUENCE [LARGE SCALE GENOMIC DNA]</scope>
    <source>
        <strain evidence="3">Alpha-2009</strain>
        <tissue evidence="3">Whole body</tissue>
    </source>
</reference>
<proteinExistence type="predicted"/>
<evidence type="ECO:0000256" key="2">
    <source>
        <dbReference type="SAM" id="Phobius"/>
    </source>
</evidence>
<evidence type="ECO:0000256" key="1">
    <source>
        <dbReference type="SAM" id="MobiDB-lite"/>
    </source>
</evidence>